<feature type="transmembrane region" description="Helical" evidence="1">
    <location>
        <begin position="73"/>
        <end position="98"/>
    </location>
</feature>
<evidence type="ECO:0000313" key="2">
    <source>
        <dbReference type="EMBL" id="KAK7261854.1"/>
    </source>
</evidence>
<feature type="transmembrane region" description="Helical" evidence="1">
    <location>
        <begin position="46"/>
        <end position="67"/>
    </location>
</feature>
<dbReference type="Proteomes" id="UP001372338">
    <property type="component" value="Unassembled WGS sequence"/>
</dbReference>
<organism evidence="2 3">
    <name type="scientific">Crotalaria pallida</name>
    <name type="common">Smooth rattlebox</name>
    <name type="synonym">Crotalaria striata</name>
    <dbReference type="NCBI Taxonomy" id="3830"/>
    <lineage>
        <taxon>Eukaryota</taxon>
        <taxon>Viridiplantae</taxon>
        <taxon>Streptophyta</taxon>
        <taxon>Embryophyta</taxon>
        <taxon>Tracheophyta</taxon>
        <taxon>Spermatophyta</taxon>
        <taxon>Magnoliopsida</taxon>
        <taxon>eudicotyledons</taxon>
        <taxon>Gunneridae</taxon>
        <taxon>Pentapetalae</taxon>
        <taxon>rosids</taxon>
        <taxon>fabids</taxon>
        <taxon>Fabales</taxon>
        <taxon>Fabaceae</taxon>
        <taxon>Papilionoideae</taxon>
        <taxon>50 kb inversion clade</taxon>
        <taxon>genistoids sensu lato</taxon>
        <taxon>core genistoids</taxon>
        <taxon>Crotalarieae</taxon>
        <taxon>Crotalaria</taxon>
    </lineage>
</organism>
<sequence>MNYYYIINSPDVPFERLDVEEAVPFSCYQVPTPPLYKFWMGHGRNIICPLISLLLVILLLMTANIIIAPVDAAFAAVFAYAAFDAFTSAASTFVAAFASAYAGAGEWSFSDYYAVADSFYKLTGTIPKTGLYLPEF</sequence>
<evidence type="ECO:0000313" key="3">
    <source>
        <dbReference type="Proteomes" id="UP001372338"/>
    </source>
</evidence>
<gene>
    <name evidence="2" type="ORF">RIF29_28177</name>
</gene>
<dbReference type="EMBL" id="JAYWIO010000005">
    <property type="protein sequence ID" value="KAK7261854.1"/>
    <property type="molecule type" value="Genomic_DNA"/>
</dbReference>
<keyword evidence="1" id="KW-0472">Membrane</keyword>
<name>A0AAN9EQH8_CROPI</name>
<dbReference type="AlphaFoldDB" id="A0AAN9EQH8"/>
<proteinExistence type="predicted"/>
<keyword evidence="1" id="KW-1133">Transmembrane helix</keyword>
<keyword evidence="1" id="KW-0812">Transmembrane</keyword>
<accession>A0AAN9EQH8</accession>
<evidence type="ECO:0000256" key="1">
    <source>
        <dbReference type="SAM" id="Phobius"/>
    </source>
</evidence>
<reference evidence="2 3" key="1">
    <citation type="submission" date="2024-01" db="EMBL/GenBank/DDBJ databases">
        <title>The genomes of 5 underutilized Papilionoideae crops provide insights into root nodulation and disease resistanc.</title>
        <authorList>
            <person name="Yuan L."/>
        </authorList>
    </citation>
    <scope>NUCLEOTIDE SEQUENCE [LARGE SCALE GENOMIC DNA]</scope>
    <source>
        <strain evidence="2">ZHUSHIDOU_FW_LH</strain>
        <tissue evidence="2">Leaf</tissue>
    </source>
</reference>
<comment type="caution">
    <text evidence="2">The sequence shown here is derived from an EMBL/GenBank/DDBJ whole genome shotgun (WGS) entry which is preliminary data.</text>
</comment>
<keyword evidence="3" id="KW-1185">Reference proteome</keyword>
<protein>
    <submittedName>
        <fullName evidence="2">Uncharacterized protein</fullName>
    </submittedName>
</protein>